<feature type="transmembrane region" description="Helical" evidence="1">
    <location>
        <begin position="155"/>
        <end position="180"/>
    </location>
</feature>
<feature type="transmembrane region" description="Helical" evidence="1">
    <location>
        <begin position="51"/>
        <end position="71"/>
    </location>
</feature>
<dbReference type="AlphaFoldDB" id="A0A2H1KNA6"/>
<dbReference type="RefSeq" id="WP_101598805.1">
    <property type="nucleotide sequence ID" value="NZ_FXYZ01000026.1"/>
</dbReference>
<keyword evidence="1" id="KW-0812">Transmembrane</keyword>
<evidence type="ECO:0000313" key="2">
    <source>
        <dbReference type="EMBL" id="SMY01230.1"/>
    </source>
</evidence>
<keyword evidence="1" id="KW-0472">Membrane</keyword>
<accession>A0A2H1KNA6</accession>
<keyword evidence="1" id="KW-1133">Transmembrane helix</keyword>
<protein>
    <submittedName>
        <fullName evidence="2">Uncharacterized protein</fullName>
    </submittedName>
</protein>
<organism evidence="2 3">
    <name type="scientific">Brevibacterium aurantiacum</name>
    <dbReference type="NCBI Taxonomy" id="273384"/>
    <lineage>
        <taxon>Bacteria</taxon>
        <taxon>Bacillati</taxon>
        <taxon>Actinomycetota</taxon>
        <taxon>Actinomycetes</taxon>
        <taxon>Micrococcales</taxon>
        <taxon>Brevibacteriaceae</taxon>
        <taxon>Brevibacterium</taxon>
    </lineage>
</organism>
<dbReference type="EMBL" id="FXYZ01000026">
    <property type="protein sequence ID" value="SMY01230.1"/>
    <property type="molecule type" value="Genomic_DNA"/>
</dbReference>
<name>A0A2H1KNA6_BREAU</name>
<proteinExistence type="predicted"/>
<evidence type="ECO:0000256" key="1">
    <source>
        <dbReference type="SAM" id="Phobius"/>
    </source>
</evidence>
<feature type="transmembrane region" description="Helical" evidence="1">
    <location>
        <begin position="77"/>
        <end position="96"/>
    </location>
</feature>
<dbReference type="Proteomes" id="UP000234327">
    <property type="component" value="Unassembled WGS sequence"/>
</dbReference>
<sequence length="181" mass="19616">MNVHEAEALEYPSAHRDRALELMRRREALTAAFTGIPSGEISKKTAKRAQITAAVLISLALLSVIGSMTGLVSSLSANIFSLILIACSLTVFIIVARDEQKRLRRDRLDIALQLTHRELDALRDDYTTTEGDHVGSDLAMADTLEPDGQETSNKVVLITATIALIGTLAALVWMCAEALIS</sequence>
<evidence type="ECO:0000313" key="3">
    <source>
        <dbReference type="Proteomes" id="UP000234327"/>
    </source>
</evidence>
<reference evidence="2 3" key="1">
    <citation type="submission" date="2017-03" db="EMBL/GenBank/DDBJ databases">
        <authorList>
            <person name="Afonso C.L."/>
            <person name="Miller P.J."/>
            <person name="Scott M.A."/>
            <person name="Spackman E."/>
            <person name="Goraichik I."/>
            <person name="Dimitrov K.M."/>
            <person name="Suarez D.L."/>
            <person name="Swayne D.E."/>
        </authorList>
    </citation>
    <scope>NUCLEOTIDE SEQUENCE [LARGE SCALE GENOMIC DNA]</scope>
    <source>
        <strain evidence="3">6(3)</strain>
    </source>
</reference>
<gene>
    <name evidence="2" type="ORF">BAURA63_03520</name>
</gene>